<keyword evidence="8" id="KW-1185">Reference proteome</keyword>
<gene>
    <name evidence="7" type="ORF">DEO23_03215</name>
</gene>
<dbReference type="Pfam" id="PF08240">
    <property type="entry name" value="ADH_N"/>
    <property type="match status" value="1"/>
</dbReference>
<dbReference type="RefSeq" id="WP_109274534.1">
    <property type="nucleotide sequence ID" value="NZ_QFKX01000001.1"/>
</dbReference>
<dbReference type="SMART" id="SM00829">
    <property type="entry name" value="PKS_ER"/>
    <property type="match status" value="1"/>
</dbReference>
<dbReference type="PROSITE" id="PS00059">
    <property type="entry name" value="ADH_ZINC"/>
    <property type="match status" value="1"/>
</dbReference>
<evidence type="ECO:0000256" key="4">
    <source>
        <dbReference type="ARBA" id="ARBA00023002"/>
    </source>
</evidence>
<dbReference type="InterPro" id="IPR020843">
    <property type="entry name" value="ER"/>
</dbReference>
<dbReference type="Pfam" id="PF00107">
    <property type="entry name" value="ADH_zinc_N"/>
    <property type="match status" value="1"/>
</dbReference>
<dbReference type="GO" id="GO:0016491">
    <property type="term" value="F:oxidoreductase activity"/>
    <property type="evidence" value="ECO:0007669"/>
    <property type="project" value="UniProtKB-KW"/>
</dbReference>
<dbReference type="Proteomes" id="UP000245590">
    <property type="component" value="Unassembled WGS sequence"/>
</dbReference>
<dbReference type="SUPFAM" id="SSF50129">
    <property type="entry name" value="GroES-like"/>
    <property type="match status" value="1"/>
</dbReference>
<dbReference type="AlphaFoldDB" id="A0A2U2RP54"/>
<comment type="cofactor">
    <cofactor evidence="1 5">
        <name>Zn(2+)</name>
        <dbReference type="ChEBI" id="CHEBI:29105"/>
    </cofactor>
</comment>
<dbReference type="GO" id="GO:0008270">
    <property type="term" value="F:zinc ion binding"/>
    <property type="evidence" value="ECO:0007669"/>
    <property type="project" value="InterPro"/>
</dbReference>
<organism evidence="7 8">
    <name type="scientific">Brachybacterium endophyticum</name>
    <dbReference type="NCBI Taxonomy" id="2182385"/>
    <lineage>
        <taxon>Bacteria</taxon>
        <taxon>Bacillati</taxon>
        <taxon>Actinomycetota</taxon>
        <taxon>Actinomycetes</taxon>
        <taxon>Micrococcales</taxon>
        <taxon>Dermabacteraceae</taxon>
        <taxon>Brachybacterium</taxon>
    </lineage>
</organism>
<name>A0A2U2RP54_9MICO</name>
<dbReference type="EMBL" id="QFKX01000001">
    <property type="protein sequence ID" value="PWH07647.1"/>
    <property type="molecule type" value="Genomic_DNA"/>
</dbReference>
<protein>
    <submittedName>
        <fullName evidence="7">Alcohol dehydrogenase</fullName>
    </submittedName>
</protein>
<accession>A0A2U2RP54</accession>
<evidence type="ECO:0000256" key="2">
    <source>
        <dbReference type="ARBA" id="ARBA00022723"/>
    </source>
</evidence>
<dbReference type="InterPro" id="IPR011032">
    <property type="entry name" value="GroES-like_sf"/>
</dbReference>
<dbReference type="OrthoDB" id="5295340at2"/>
<dbReference type="PANTHER" id="PTHR43401">
    <property type="entry name" value="L-THREONINE 3-DEHYDROGENASE"/>
    <property type="match status" value="1"/>
</dbReference>
<dbReference type="InterPro" id="IPR013149">
    <property type="entry name" value="ADH-like_C"/>
</dbReference>
<evidence type="ECO:0000313" key="7">
    <source>
        <dbReference type="EMBL" id="PWH07647.1"/>
    </source>
</evidence>
<dbReference type="SUPFAM" id="SSF51735">
    <property type="entry name" value="NAD(P)-binding Rossmann-fold domains"/>
    <property type="match status" value="1"/>
</dbReference>
<dbReference type="InterPro" id="IPR002328">
    <property type="entry name" value="ADH_Zn_CS"/>
</dbReference>
<comment type="caution">
    <text evidence="7">The sequence shown here is derived from an EMBL/GenBank/DDBJ whole genome shotgun (WGS) entry which is preliminary data.</text>
</comment>
<comment type="similarity">
    <text evidence="5">Belongs to the zinc-containing alcohol dehydrogenase family.</text>
</comment>
<dbReference type="InterPro" id="IPR050129">
    <property type="entry name" value="Zn_alcohol_dh"/>
</dbReference>
<dbReference type="Gene3D" id="3.90.180.10">
    <property type="entry name" value="Medium-chain alcohol dehydrogenases, catalytic domain"/>
    <property type="match status" value="1"/>
</dbReference>
<feature type="domain" description="Enoyl reductase (ER)" evidence="6">
    <location>
        <begin position="8"/>
        <end position="334"/>
    </location>
</feature>
<dbReference type="InterPro" id="IPR036291">
    <property type="entry name" value="NAD(P)-bd_dom_sf"/>
</dbReference>
<sequence length="349" mass="36127">MRAVRYDAFRQQPRIEQLPDPACPPRGAVVDVHATGVCRSDWHAWQGHDDSVVLPHVPGHEFAGVVRSVGPEVTRFTPGDRVTAPFILSCGRCEQCLAGNGQVCPDQQQPGFDLPGSYAEQVVVIEADHNLVALPAEIDMVAAAGLGCRFGTAFHAVRSQARLQEGECLVVLGCGGVGLSVIQIARAIGARVLAVDVSPGALEAARRLGAEPVPTTPDESADVLVGRLLEASGGGADVTIDALGSARTARIGLRSLRPRGRHVQVGLLLGEDADPALPMGLVIGLELQVLGSHGLAVGEYRELLEEIASGHLDPGATVGTVIGLEDLPDALVGLGGVPASAGMTVARIG</sequence>
<evidence type="ECO:0000256" key="1">
    <source>
        <dbReference type="ARBA" id="ARBA00001947"/>
    </source>
</evidence>
<keyword evidence="3 5" id="KW-0862">Zinc</keyword>
<evidence type="ECO:0000256" key="5">
    <source>
        <dbReference type="RuleBase" id="RU361277"/>
    </source>
</evidence>
<dbReference type="PANTHER" id="PTHR43401:SF5">
    <property type="entry name" value="ALCOHOL DEHYDROGENASE-RELATED"/>
    <property type="match status" value="1"/>
</dbReference>
<evidence type="ECO:0000259" key="6">
    <source>
        <dbReference type="SMART" id="SM00829"/>
    </source>
</evidence>
<evidence type="ECO:0000313" key="8">
    <source>
        <dbReference type="Proteomes" id="UP000245590"/>
    </source>
</evidence>
<proteinExistence type="inferred from homology"/>
<reference evidence="7 8" key="1">
    <citation type="submission" date="2018-05" db="EMBL/GenBank/DDBJ databases">
        <title>Brachybacterium sp. M1HQ-2T, whole genome shotgun sequence.</title>
        <authorList>
            <person name="Tuo L."/>
        </authorList>
    </citation>
    <scope>NUCLEOTIDE SEQUENCE [LARGE SCALE GENOMIC DNA]</scope>
    <source>
        <strain evidence="7 8">M1HQ-2</strain>
    </source>
</reference>
<dbReference type="InterPro" id="IPR013154">
    <property type="entry name" value="ADH-like_N"/>
</dbReference>
<keyword evidence="2 5" id="KW-0479">Metal-binding</keyword>
<dbReference type="CDD" id="cd08260">
    <property type="entry name" value="Zn_ADH6"/>
    <property type="match status" value="1"/>
</dbReference>
<keyword evidence="4" id="KW-0560">Oxidoreductase</keyword>
<evidence type="ECO:0000256" key="3">
    <source>
        <dbReference type="ARBA" id="ARBA00022833"/>
    </source>
</evidence>